<reference evidence="1 2" key="1">
    <citation type="journal article" date="2000" name="Nature">
        <title>The genome sequence of the plant pathogen Xylella fastidiosa.</title>
        <authorList>
            <person name="Simpson A.J."/>
            <person name="Reinach F.C."/>
            <person name="Arruda P."/>
            <person name="Abreu F.A."/>
            <person name="Acencio M."/>
            <person name="Alvarenga R."/>
            <person name="Alves L.M."/>
            <person name="Araya J.E."/>
            <person name="Baia G.S."/>
            <person name="Baptista C.S."/>
            <person name="Barros M.H."/>
            <person name="Bonaccorsi E.D."/>
            <person name="Bordin S."/>
            <person name="Bove J.M."/>
            <person name="Briones M.R."/>
            <person name="Bueno M.R."/>
            <person name="Camargo A.A."/>
            <person name="Camargo L.E."/>
            <person name="Carraro D.M."/>
            <person name="Carrer H."/>
            <person name="Colauto N.B."/>
            <person name="Colombo C."/>
            <person name="Costa F.F."/>
            <person name="Costa M.C."/>
            <person name="Costa-Neto C.M."/>
            <person name="Coutinho L.L."/>
            <person name="Cristofani M."/>
            <person name="Dias-Neto E."/>
            <person name="Docena C."/>
            <person name="El-Dorry H."/>
            <person name="Facincani A.P."/>
            <person name="Ferreira A.J."/>
            <person name="Ferreira V.C."/>
            <person name="Ferro J.A."/>
            <person name="Fraga J.S."/>
            <person name="Franca S.C."/>
            <person name="Franco M.C."/>
            <person name="Frohme M."/>
            <person name="Furlan L.R."/>
            <person name="Garnier M."/>
            <person name="Goldman G.H."/>
            <person name="Goldman M.H."/>
            <person name="Gomes S.L."/>
            <person name="Gruber A."/>
            <person name="Ho P.L."/>
            <person name="Hoheisel J.D."/>
            <person name="Junqueira M.L."/>
            <person name="Kemper E.L."/>
            <person name="Kitajima J.P."/>
            <person name="Krieger J.E."/>
            <person name="Kuramae E.E."/>
            <person name="Laigret F."/>
            <person name="Lambais M.R."/>
            <person name="Leite L.C."/>
            <person name="Lemos E.G."/>
            <person name="Lemos M.V."/>
            <person name="Lopes S.A."/>
            <person name="Lopes C.R."/>
            <person name="Machado J.A."/>
            <person name="Machado M.A."/>
            <person name="Madeira A.M."/>
            <person name="Madeira H.M."/>
            <person name="Marino C.L."/>
            <person name="Marques M.V."/>
            <person name="Martins E.A."/>
            <person name="Martins E.M."/>
            <person name="Matsukuma A.Y."/>
            <person name="Menck C.F."/>
            <person name="Miracca E.C."/>
            <person name="Miyaki C.Y."/>
            <person name="Monteriro-Vitorello C.B."/>
            <person name="Moon D.H."/>
            <person name="Nagai M.A."/>
            <person name="Nascimento A.L."/>
            <person name="Netto L.E."/>
            <person name="Nhani A.Jr."/>
            <person name="Nobrega F.G."/>
            <person name="Nunes L.R."/>
            <person name="Oliveira M.A."/>
            <person name="de Oliveira M.C."/>
            <person name="de Oliveira R.C."/>
            <person name="Palmieri D.A."/>
            <person name="Paris A."/>
            <person name="Peixoto B.R."/>
            <person name="Pereira G.A."/>
            <person name="Pereira H.A.Jr."/>
            <person name="Pesquero J.B."/>
            <person name="Quaggio R.B."/>
            <person name="Roberto P.G."/>
            <person name="Rodrigues V."/>
            <person name="de M Rosa A.J."/>
            <person name="de Rosa V.E.Jr."/>
            <person name="de Sa R.G."/>
            <person name="Santelli R.V."/>
            <person name="Sawasaki H.E."/>
            <person name="da Silva A.C."/>
            <person name="da Silva A.M."/>
            <person name="da Silva F.R."/>
            <person name="da Silva W.A.Jr."/>
            <person name="da Silveira J.F."/>
            <person name="Silvestri M.L."/>
            <person name="Siqueira W.J."/>
            <person name="de Souza A.A."/>
            <person name="de Souza A.P."/>
            <person name="Terenzi M.F."/>
            <person name="Truffi D."/>
            <person name="Tsai S.M."/>
            <person name="Tsuhako M.H."/>
            <person name="Vallada H."/>
            <person name="Van Sluys M.A."/>
            <person name="Verjovski-Almeida S."/>
            <person name="Vettore A.L."/>
            <person name="Zago M.A."/>
            <person name="Zatz M."/>
            <person name="Meidanis J."/>
            <person name="Setubal J.C."/>
        </authorList>
    </citation>
    <scope>NUCLEOTIDE SEQUENCE [LARGE SCALE GENOMIC DNA]</scope>
    <source>
        <strain evidence="1 2">9a5c</strain>
    </source>
</reference>
<dbReference type="EMBL" id="AE003849">
    <property type="protein sequence ID" value="AAF83253.1"/>
    <property type="molecule type" value="Genomic_DNA"/>
</dbReference>
<dbReference type="HOGENOM" id="CLU_3124327_0_0_6"/>
<gene>
    <name evidence="1" type="ordered locus">XF_0443</name>
</gene>
<organism evidence="1 2">
    <name type="scientific">Xylella fastidiosa (strain 9a5c)</name>
    <dbReference type="NCBI Taxonomy" id="160492"/>
    <lineage>
        <taxon>Bacteria</taxon>
        <taxon>Pseudomonadati</taxon>
        <taxon>Pseudomonadota</taxon>
        <taxon>Gammaproteobacteria</taxon>
        <taxon>Lysobacterales</taxon>
        <taxon>Lysobacteraceae</taxon>
        <taxon>Xylella</taxon>
    </lineage>
</organism>
<proteinExistence type="predicted"/>
<sequence length="50" mass="5213">MLASNKQQTTIRFIPSVSINIWGGGVIATLASITGKSSLSSAATYQSLLE</sequence>
<dbReference type="Proteomes" id="UP000000812">
    <property type="component" value="Chromosome"/>
</dbReference>
<protein>
    <submittedName>
        <fullName evidence="1">Uncharacterized protein</fullName>
    </submittedName>
</protein>
<evidence type="ECO:0000313" key="1">
    <source>
        <dbReference type="EMBL" id="AAF83253.1"/>
    </source>
</evidence>
<dbReference type="STRING" id="160492.XF_0443"/>
<name>Q9PG59_XYLFA</name>
<dbReference type="KEGG" id="xfa:XF_0443"/>
<evidence type="ECO:0000313" key="2">
    <source>
        <dbReference type="Proteomes" id="UP000000812"/>
    </source>
</evidence>
<dbReference type="PIR" id="H82804">
    <property type="entry name" value="H82804"/>
</dbReference>
<accession>Q9PG59</accession>
<dbReference type="AlphaFoldDB" id="Q9PG59"/>